<organism evidence="1 2">
    <name type="scientific">Chitinimonas prasina</name>
    <dbReference type="NCBI Taxonomy" id="1434937"/>
    <lineage>
        <taxon>Bacteria</taxon>
        <taxon>Pseudomonadati</taxon>
        <taxon>Pseudomonadota</taxon>
        <taxon>Betaproteobacteria</taxon>
        <taxon>Neisseriales</taxon>
        <taxon>Chitinibacteraceae</taxon>
        <taxon>Chitinimonas</taxon>
    </lineage>
</organism>
<gene>
    <name evidence="1" type="ORF">GCM10007907_07620</name>
</gene>
<name>A0ABQ5YAJ8_9NEIS</name>
<comment type="caution">
    <text evidence="1">The sequence shown here is derived from an EMBL/GenBank/DDBJ whole genome shotgun (WGS) entry which is preliminary data.</text>
</comment>
<evidence type="ECO:0000313" key="2">
    <source>
        <dbReference type="Proteomes" id="UP001156706"/>
    </source>
</evidence>
<keyword evidence="2" id="KW-1185">Reference proteome</keyword>
<sequence>MMGARKQTWPALASAGDRPSGVDMVVACPWAGLTQAGSIQLEQTAEIGDVQYGAYRATCIGQAYRALSQPLPQQ</sequence>
<dbReference type="EMBL" id="BSOG01000001">
    <property type="protein sequence ID" value="GLR11972.1"/>
    <property type="molecule type" value="Genomic_DNA"/>
</dbReference>
<accession>A0ABQ5YAJ8</accession>
<dbReference type="Proteomes" id="UP001156706">
    <property type="component" value="Unassembled WGS sequence"/>
</dbReference>
<evidence type="ECO:0000313" key="1">
    <source>
        <dbReference type="EMBL" id="GLR11972.1"/>
    </source>
</evidence>
<reference evidence="2" key="1">
    <citation type="journal article" date="2019" name="Int. J. Syst. Evol. Microbiol.">
        <title>The Global Catalogue of Microorganisms (GCM) 10K type strain sequencing project: providing services to taxonomists for standard genome sequencing and annotation.</title>
        <authorList>
            <consortium name="The Broad Institute Genomics Platform"/>
            <consortium name="The Broad Institute Genome Sequencing Center for Infectious Disease"/>
            <person name="Wu L."/>
            <person name="Ma J."/>
        </authorList>
    </citation>
    <scope>NUCLEOTIDE SEQUENCE [LARGE SCALE GENOMIC DNA]</scope>
    <source>
        <strain evidence="2">NBRC 110044</strain>
    </source>
</reference>
<proteinExistence type="predicted"/>
<protein>
    <submittedName>
        <fullName evidence="1">Uncharacterized protein</fullName>
    </submittedName>
</protein>